<dbReference type="Proteomes" id="UP001652660">
    <property type="component" value="Chromosome 5e"/>
</dbReference>
<feature type="compositionally biased region" description="Basic residues" evidence="1">
    <location>
        <begin position="557"/>
        <end position="568"/>
    </location>
</feature>
<dbReference type="AlphaFoldDB" id="A0A6P6S6S6"/>
<feature type="compositionally biased region" description="Low complexity" evidence="1">
    <location>
        <begin position="445"/>
        <end position="459"/>
    </location>
</feature>
<reference evidence="3" key="2">
    <citation type="submission" date="2025-08" db="UniProtKB">
        <authorList>
            <consortium name="RefSeq"/>
        </authorList>
    </citation>
    <scope>IDENTIFICATION</scope>
    <source>
        <tissue evidence="3">Leaves</tissue>
    </source>
</reference>
<feature type="region of interest" description="Disordered" evidence="1">
    <location>
        <begin position="355"/>
        <end position="406"/>
    </location>
</feature>
<evidence type="ECO:0000256" key="1">
    <source>
        <dbReference type="SAM" id="MobiDB-lite"/>
    </source>
</evidence>
<proteinExistence type="predicted"/>
<feature type="region of interest" description="Disordered" evidence="1">
    <location>
        <begin position="557"/>
        <end position="581"/>
    </location>
</feature>
<accession>A0A6P6S6S6</accession>
<feature type="region of interest" description="Disordered" evidence="1">
    <location>
        <begin position="418"/>
        <end position="478"/>
    </location>
</feature>
<feature type="compositionally biased region" description="Low complexity" evidence="1">
    <location>
        <begin position="384"/>
        <end position="403"/>
    </location>
</feature>
<evidence type="ECO:0000313" key="2">
    <source>
        <dbReference type="Proteomes" id="UP001652660"/>
    </source>
</evidence>
<feature type="compositionally biased region" description="Polar residues" evidence="1">
    <location>
        <begin position="420"/>
        <end position="429"/>
    </location>
</feature>
<feature type="compositionally biased region" description="Basic residues" evidence="1">
    <location>
        <begin position="649"/>
        <end position="668"/>
    </location>
</feature>
<dbReference type="OrthoDB" id="1296610at2759"/>
<dbReference type="GeneID" id="113687804"/>
<protein>
    <submittedName>
        <fullName evidence="3">Uncharacterized protein</fullName>
    </submittedName>
</protein>
<name>A0A6P6S6S6_COFAR</name>
<keyword evidence="2" id="KW-1185">Reference proteome</keyword>
<gene>
    <name evidence="3" type="primary">LOC113687804</name>
</gene>
<feature type="region of interest" description="Disordered" evidence="1">
    <location>
        <begin position="642"/>
        <end position="668"/>
    </location>
</feature>
<feature type="compositionally biased region" description="Basic and acidic residues" evidence="1">
    <location>
        <begin position="355"/>
        <end position="367"/>
    </location>
</feature>
<sequence length="692" mass="77945">MDSCSNGPATALIESQSVPELTAVSTEESKDLCKLSNEASDVIKQIEMCILDLKRGSRHSPPSENTIVPMHSEAPNELPNMVTDFVPKVESTSIVLAKSLIVTGSEPRQTVLCARCRNDLLSEVENGKCEEIGPQYQQPGQSTGLPTEMELQNLVATQPVYLLLPTKTMASPVSSQTIGSCTGLAAAQYVPTRTGNVSEEIKGQHQMADLVFSQKVNPTVAKIESLSETSSGNCLISTQIDKCNGSWTDGDKISKPLATCLQQEINEKILHQNEMGTENYIIKPGACQTPKLSRVSKDYMNRENIQGIDSRCKVDKTSVSWSKRALPLRINKQCPLLDHKFEDFPALLTSNSQQMDKDRVGVRKTADCKYPPSKIQDQDESEDTSFSSNSSNWTSQQTSMSNSDSEEYYLPSYIRKQKHVSSTSSSENDFYSPHPRRQGYYAGESSSDLTYSWSSSDGSCPVTPNSSDDRLKSSCPSSFSSDQVFPIHYTESEDEDYSVYNQQRVRHHRQPRYLSLGSTSKKFSPARVYKSDKGMTAKKQIGKWKKLKDKLSVIFHHHHHHHHHHHNHSNNDHSSNDEPRMGHGNIWLKNNVKKSSHPMRTEAYGEKALKKLGKSVIHSRDRRHQHNHFNALVGRLFKHIRHSKESKPSAKHKKQIEKGRKEGKKASAKLHWWQLLQRHRKVKKLGLGYDKR</sequence>
<feature type="compositionally biased region" description="Basic and acidic residues" evidence="1">
    <location>
        <begin position="569"/>
        <end position="581"/>
    </location>
</feature>
<organism evidence="2 3">
    <name type="scientific">Coffea arabica</name>
    <name type="common">Arabian coffee</name>
    <dbReference type="NCBI Taxonomy" id="13443"/>
    <lineage>
        <taxon>Eukaryota</taxon>
        <taxon>Viridiplantae</taxon>
        <taxon>Streptophyta</taxon>
        <taxon>Embryophyta</taxon>
        <taxon>Tracheophyta</taxon>
        <taxon>Spermatophyta</taxon>
        <taxon>Magnoliopsida</taxon>
        <taxon>eudicotyledons</taxon>
        <taxon>Gunneridae</taxon>
        <taxon>Pentapetalae</taxon>
        <taxon>asterids</taxon>
        <taxon>lamiids</taxon>
        <taxon>Gentianales</taxon>
        <taxon>Rubiaceae</taxon>
        <taxon>Ixoroideae</taxon>
        <taxon>Gardenieae complex</taxon>
        <taxon>Bertiereae - Coffeeae clade</taxon>
        <taxon>Coffeeae</taxon>
        <taxon>Coffea</taxon>
    </lineage>
</organism>
<evidence type="ECO:0000313" key="3">
    <source>
        <dbReference type="RefSeq" id="XP_027061127.1"/>
    </source>
</evidence>
<dbReference type="RefSeq" id="XP_027061127.1">
    <property type="nucleotide sequence ID" value="XM_027205326.2"/>
</dbReference>
<reference evidence="2" key="1">
    <citation type="journal article" date="2025" name="Foods">
        <title>Unveiling the Microbial Signatures of Arabica Coffee Cherries: Insights into Ripeness Specific Diversity, Functional Traits, and Implications for Quality and Safety.</title>
        <authorList>
            <consortium name="RefSeq"/>
            <person name="Tenea G.N."/>
            <person name="Cifuentes V."/>
            <person name="Reyes P."/>
            <person name="Cevallos-Vallejos M."/>
        </authorList>
    </citation>
    <scope>NUCLEOTIDE SEQUENCE [LARGE SCALE GENOMIC DNA]</scope>
</reference>